<dbReference type="FunFam" id="1.10.150.240:FF:000001">
    <property type="entry name" value="Haloacid dehalogenase-like hydrolase domain"/>
    <property type="match status" value="1"/>
</dbReference>
<dbReference type="PANTHER" id="PTHR18901">
    <property type="entry name" value="2-DEOXYGLUCOSE-6-PHOSPHATE PHOSPHATASE 2"/>
    <property type="match status" value="1"/>
</dbReference>
<dbReference type="SFLD" id="SFLDG01129">
    <property type="entry name" value="C1.5:_HAD__Beta-PGM__Phosphata"/>
    <property type="match status" value="1"/>
</dbReference>
<dbReference type="EMBL" id="HE806322">
    <property type="protein sequence ID" value="CCH62173.1"/>
    <property type="molecule type" value="Genomic_DNA"/>
</dbReference>
<dbReference type="Pfam" id="PF13419">
    <property type="entry name" value="HAD_2"/>
    <property type="match status" value="1"/>
</dbReference>
<dbReference type="eggNOG" id="KOG2914">
    <property type="taxonomic scope" value="Eukaryota"/>
</dbReference>
<sequence length="240" mass="26504">MTNSNSIRKNIKACLFDMDGLLLNTEDIYTITANEALKKYGKGPFTWDVKMRMQGLPGPEAGAVAVKHYDLPCTVQEYMDLNAQLQNDYWGKSAFLPGAKELIQYLKSKNIPIALCTSSDKSKLNKKTDHLKDVFELFDVIVTGDDSRIPKGKGKPFPDVWIAGLAELNEKFNTSITSDECLVFEDGKIGVTSGMSFGAFVIWVPHPESYGVLGDTDAFLNGKGELVKSLELFDATQFGL</sequence>
<dbReference type="GeneID" id="14497305"/>
<dbReference type="RefSeq" id="XP_004181692.1">
    <property type="nucleotide sequence ID" value="XM_004181644.1"/>
</dbReference>
<dbReference type="AlphaFoldDB" id="I2H721"/>
<dbReference type="InterPro" id="IPR041492">
    <property type="entry name" value="HAD_2"/>
</dbReference>
<dbReference type="InterPro" id="IPR023214">
    <property type="entry name" value="HAD_sf"/>
</dbReference>
<organism evidence="1 2">
    <name type="scientific">Henningerozyma blattae (strain ATCC 34711 / CBS 6284 / DSM 70876 / NBRC 10599 / NRRL Y-10934 / UCD 77-7)</name>
    <name type="common">Yeast</name>
    <name type="synonym">Tetrapisispora blattae</name>
    <dbReference type="NCBI Taxonomy" id="1071380"/>
    <lineage>
        <taxon>Eukaryota</taxon>
        <taxon>Fungi</taxon>
        <taxon>Dikarya</taxon>
        <taxon>Ascomycota</taxon>
        <taxon>Saccharomycotina</taxon>
        <taxon>Saccharomycetes</taxon>
        <taxon>Saccharomycetales</taxon>
        <taxon>Saccharomycetaceae</taxon>
        <taxon>Henningerozyma</taxon>
    </lineage>
</organism>
<dbReference type="STRING" id="1071380.I2H721"/>
<dbReference type="InterPro" id="IPR036412">
    <property type="entry name" value="HAD-like_sf"/>
</dbReference>
<dbReference type="GO" id="GO:1990738">
    <property type="term" value="F:pseudouridine 5'-phosphatase activity"/>
    <property type="evidence" value="ECO:0007669"/>
    <property type="project" value="EnsemblFungi"/>
</dbReference>
<reference evidence="1 2" key="1">
    <citation type="journal article" date="2011" name="Proc. Natl. Acad. Sci. U.S.A.">
        <title>Evolutionary erosion of yeast sex chromosomes by mating-type switching accidents.</title>
        <authorList>
            <person name="Gordon J.L."/>
            <person name="Armisen D."/>
            <person name="Proux-Wera E."/>
            <person name="Oheigeartaigh S.S."/>
            <person name="Byrne K.P."/>
            <person name="Wolfe K.H."/>
        </authorList>
    </citation>
    <scope>NUCLEOTIDE SEQUENCE [LARGE SCALE GENOMIC DNA]</scope>
    <source>
        <strain evidence="2">ATCC 34711 / CBS 6284 / DSM 70876 / NBRC 10599 / NRRL Y-10934 / UCD 77-7</strain>
    </source>
</reference>
<dbReference type="OrthoDB" id="40579at2759"/>
<dbReference type="InterPro" id="IPR023198">
    <property type="entry name" value="PGP-like_dom2"/>
</dbReference>
<protein>
    <submittedName>
        <fullName evidence="1">Uncharacterized protein</fullName>
    </submittedName>
</protein>
<dbReference type="SUPFAM" id="SSF56784">
    <property type="entry name" value="HAD-like"/>
    <property type="match status" value="1"/>
</dbReference>
<accession>I2H721</accession>
<name>I2H721_HENB6</name>
<proteinExistence type="predicted"/>
<keyword evidence="2" id="KW-1185">Reference proteome</keyword>
<dbReference type="HOGENOM" id="CLU_045011_13_0_1"/>
<dbReference type="SFLD" id="SFLDS00003">
    <property type="entry name" value="Haloacid_Dehalogenase"/>
    <property type="match status" value="1"/>
</dbReference>
<gene>
    <name evidence="1" type="primary">TBLA0G02330</name>
    <name evidence="1" type="ORF">TBLA_0G02330</name>
</gene>
<dbReference type="KEGG" id="tbl:TBLA_0G02330"/>
<dbReference type="InParanoid" id="I2H721"/>
<dbReference type="Proteomes" id="UP000002866">
    <property type="component" value="Chromosome 7"/>
</dbReference>
<evidence type="ECO:0000313" key="2">
    <source>
        <dbReference type="Proteomes" id="UP000002866"/>
    </source>
</evidence>
<dbReference type="FunCoup" id="I2H721">
    <property type="interactions" value="212"/>
</dbReference>
<evidence type="ECO:0000313" key="1">
    <source>
        <dbReference type="EMBL" id="CCH62173.1"/>
    </source>
</evidence>
<dbReference type="Gene3D" id="3.40.50.1000">
    <property type="entry name" value="HAD superfamily/HAD-like"/>
    <property type="match status" value="1"/>
</dbReference>
<dbReference type="GO" id="GO:0008253">
    <property type="term" value="F:5'-nucleotidase activity"/>
    <property type="evidence" value="ECO:0007669"/>
    <property type="project" value="EnsemblFungi"/>
</dbReference>
<dbReference type="Gene3D" id="1.10.150.240">
    <property type="entry name" value="Putative phosphatase, domain 2"/>
    <property type="match status" value="1"/>
</dbReference>
<dbReference type="OMA" id="FHHMVMG"/>
<dbReference type="PANTHER" id="PTHR18901:SF38">
    <property type="entry name" value="PSEUDOURIDINE-5'-PHOSPHATASE"/>
    <property type="match status" value="1"/>
</dbReference>